<comment type="caution">
    <text evidence="3">The sequence shown here is derived from an EMBL/GenBank/DDBJ whole genome shotgun (WGS) entry which is preliminary data.</text>
</comment>
<evidence type="ECO:0000313" key="3">
    <source>
        <dbReference type="EMBL" id="MFC5380282.1"/>
    </source>
</evidence>
<feature type="domain" description="Protein-glutamine gamma-glutamyltransferase-like C-terminal" evidence="2">
    <location>
        <begin position="138"/>
        <end position="208"/>
    </location>
</feature>
<organism evidence="3 4">
    <name type="scientific">Aquipuribacter nitratireducens</name>
    <dbReference type="NCBI Taxonomy" id="650104"/>
    <lineage>
        <taxon>Bacteria</taxon>
        <taxon>Bacillati</taxon>
        <taxon>Actinomycetota</taxon>
        <taxon>Actinomycetes</taxon>
        <taxon>Micrococcales</taxon>
        <taxon>Intrasporangiaceae</taxon>
        <taxon>Aquipuribacter</taxon>
    </lineage>
</organism>
<keyword evidence="1" id="KW-1133">Transmembrane helix</keyword>
<dbReference type="EMBL" id="JBHSLD010000006">
    <property type="protein sequence ID" value="MFC5380282.1"/>
    <property type="molecule type" value="Genomic_DNA"/>
</dbReference>
<reference evidence="4" key="1">
    <citation type="journal article" date="2019" name="Int. J. Syst. Evol. Microbiol.">
        <title>The Global Catalogue of Microorganisms (GCM) 10K type strain sequencing project: providing services to taxonomists for standard genome sequencing and annotation.</title>
        <authorList>
            <consortium name="The Broad Institute Genomics Platform"/>
            <consortium name="The Broad Institute Genome Sequencing Center for Infectious Disease"/>
            <person name="Wu L."/>
            <person name="Ma J."/>
        </authorList>
    </citation>
    <scope>NUCLEOTIDE SEQUENCE [LARGE SCALE GENOMIC DNA]</scope>
    <source>
        <strain evidence="4">CCUG 43114</strain>
    </source>
</reference>
<evidence type="ECO:0000256" key="1">
    <source>
        <dbReference type="SAM" id="Phobius"/>
    </source>
</evidence>
<dbReference type="Proteomes" id="UP001596122">
    <property type="component" value="Unassembled WGS sequence"/>
</dbReference>
<accession>A0ABW0GKR5</accession>
<feature type="transmembrane region" description="Helical" evidence="1">
    <location>
        <begin position="69"/>
        <end position="90"/>
    </location>
</feature>
<evidence type="ECO:0000313" key="4">
    <source>
        <dbReference type="Proteomes" id="UP001596122"/>
    </source>
</evidence>
<dbReference type="RefSeq" id="WP_340267260.1">
    <property type="nucleotide sequence ID" value="NZ_JBBEOG010000001.1"/>
</dbReference>
<protein>
    <submittedName>
        <fullName evidence="3">DUF4129 domain-containing protein</fullName>
    </submittedName>
</protein>
<keyword evidence="4" id="KW-1185">Reference proteome</keyword>
<proteinExistence type="predicted"/>
<keyword evidence="1" id="KW-0472">Membrane</keyword>
<name>A0ABW0GKR5_9MICO</name>
<sequence length="226" mass="23791">MTGALAGLVLPLSRGVVEPDRETARRWAVEELTRPEYTRAEPGLVQRVLGWVLDRLEELLADVQGVGGTGGLVVAALVVLAVVALVLLLAGPLRRRARRRGPAAADLFGGAVRTAAEHRAAAVAAARERRWREAVQERFRAVARSLEERVVLDVRPGRTADEVAREGGALLPDASEALTSAARAFDDVTYGGRDGDEAAYDACVAADDATARARPGAVATRAGAGT</sequence>
<gene>
    <name evidence="3" type="ORF">ACFPJ6_05725</name>
</gene>
<evidence type="ECO:0000259" key="2">
    <source>
        <dbReference type="Pfam" id="PF13559"/>
    </source>
</evidence>
<keyword evidence="1" id="KW-0812">Transmembrane</keyword>
<dbReference type="InterPro" id="IPR025403">
    <property type="entry name" value="TgpA-like_C"/>
</dbReference>
<dbReference type="Pfam" id="PF13559">
    <property type="entry name" value="DUF4129"/>
    <property type="match status" value="1"/>
</dbReference>